<name>A0A8X8AJ25_POPTO</name>
<keyword evidence="3" id="KW-1185">Reference proteome</keyword>
<evidence type="ECO:0000313" key="2">
    <source>
        <dbReference type="EMBL" id="KAG6787692.1"/>
    </source>
</evidence>
<proteinExistence type="predicted"/>
<dbReference type="EMBL" id="JAAWWB010000002">
    <property type="protein sequence ID" value="KAG6787692.1"/>
    <property type="molecule type" value="Genomic_DNA"/>
</dbReference>
<dbReference type="Pfam" id="PF12937">
    <property type="entry name" value="F-box-like"/>
    <property type="match status" value="1"/>
</dbReference>
<reference evidence="2" key="1">
    <citation type="journal article" date="2020" name="bioRxiv">
        <title>Hybrid origin of Populus tomentosa Carr. identified through genome sequencing and phylogenomic analysis.</title>
        <authorList>
            <person name="An X."/>
            <person name="Gao K."/>
            <person name="Chen Z."/>
            <person name="Li J."/>
            <person name="Yang X."/>
            <person name="Yang X."/>
            <person name="Zhou J."/>
            <person name="Guo T."/>
            <person name="Zhao T."/>
            <person name="Huang S."/>
            <person name="Miao D."/>
            <person name="Khan W.U."/>
            <person name="Rao P."/>
            <person name="Ye M."/>
            <person name="Lei B."/>
            <person name="Liao W."/>
            <person name="Wang J."/>
            <person name="Ji L."/>
            <person name="Li Y."/>
            <person name="Guo B."/>
            <person name="Mustafa N.S."/>
            <person name="Li S."/>
            <person name="Yun Q."/>
            <person name="Keller S.R."/>
            <person name="Mao J."/>
            <person name="Zhang R."/>
            <person name="Strauss S.H."/>
        </authorList>
    </citation>
    <scope>NUCLEOTIDE SEQUENCE</scope>
    <source>
        <strain evidence="2">GM15</strain>
        <tissue evidence="2">Leaf</tissue>
    </source>
</reference>
<dbReference type="InterPro" id="IPR001810">
    <property type="entry name" value="F-box_dom"/>
</dbReference>
<dbReference type="PANTHER" id="PTHR37753:SF1">
    <property type="entry name" value="OS01G0940600 PROTEIN"/>
    <property type="match status" value="1"/>
</dbReference>
<accession>A0A8X8AJ25</accession>
<dbReference type="CDD" id="cd09917">
    <property type="entry name" value="F-box_SF"/>
    <property type="match status" value="1"/>
</dbReference>
<organism evidence="2 3">
    <name type="scientific">Populus tomentosa</name>
    <name type="common">Chinese white poplar</name>
    <dbReference type="NCBI Taxonomy" id="118781"/>
    <lineage>
        <taxon>Eukaryota</taxon>
        <taxon>Viridiplantae</taxon>
        <taxon>Streptophyta</taxon>
        <taxon>Embryophyta</taxon>
        <taxon>Tracheophyta</taxon>
        <taxon>Spermatophyta</taxon>
        <taxon>Magnoliopsida</taxon>
        <taxon>eudicotyledons</taxon>
        <taxon>Gunneridae</taxon>
        <taxon>Pentapetalae</taxon>
        <taxon>rosids</taxon>
        <taxon>fabids</taxon>
        <taxon>Malpighiales</taxon>
        <taxon>Salicaceae</taxon>
        <taxon>Saliceae</taxon>
        <taxon>Populus</taxon>
    </lineage>
</organism>
<dbReference type="Proteomes" id="UP000886885">
    <property type="component" value="Chromosome 1D"/>
</dbReference>
<comment type="caution">
    <text evidence="2">The sequence shown here is derived from an EMBL/GenBank/DDBJ whole genome shotgun (WGS) entry which is preliminary data.</text>
</comment>
<gene>
    <name evidence="2" type="ORF">POTOM_003735</name>
</gene>
<dbReference type="AlphaFoldDB" id="A0A8X8AJ25"/>
<dbReference type="OrthoDB" id="828856at2759"/>
<evidence type="ECO:0000313" key="3">
    <source>
        <dbReference type="Proteomes" id="UP000886885"/>
    </source>
</evidence>
<protein>
    <recommendedName>
        <fullName evidence="1">F-box domain-containing protein</fullName>
    </recommendedName>
</protein>
<dbReference type="PANTHER" id="PTHR37753">
    <property type="entry name" value="OS01G0940600 PROTEIN"/>
    <property type="match status" value="1"/>
</dbReference>
<sequence>MAGIPIPFSPLSTTPPRAFFKPLHLPTSPAIRISDDPWRRKRRGLTVVTRAGLSANSYVLAFLLPLSLLAATIFTSIRIADKLDQDYLEEVIAEFRLFADSTSLVSEIFISTNIKETDMVQTNTVQFLQEMGKSKKTQHKDQDLTPRRSARLADKFKKLPEELILKILSKIRQDPKTLIRCSSVSKSLHSLISKFDSISLRLSYPDEDYASLPCFHSHHHIPQAVVPGIIRVFSNLKFLQLNLCPCPSPSSEDGEMSRLKFLRHNDDDDYMNCEITVAFEVGFLSGTRTSGDLPLKLRPQIVNTGVVEMNLLIVNTILHHCPKTLRSLVISSAKMQGSGSKGEVFVRQEVMGKLADVVSSLRGYESWVKWLNDPRNVAFWLKNPLNDEHRCLREIMWAVRRVELPWPWEERNELVVREGDVKELLSVYDYNDEQQ</sequence>
<evidence type="ECO:0000259" key="1">
    <source>
        <dbReference type="SMART" id="SM00256"/>
    </source>
</evidence>
<dbReference type="SMART" id="SM00256">
    <property type="entry name" value="FBOX"/>
    <property type="match status" value="1"/>
</dbReference>
<feature type="domain" description="F-box" evidence="1">
    <location>
        <begin position="159"/>
        <end position="201"/>
    </location>
</feature>